<comment type="caution">
    <text evidence="2">The sequence shown here is derived from an EMBL/GenBank/DDBJ whole genome shotgun (WGS) entry which is preliminary data.</text>
</comment>
<dbReference type="EMBL" id="JABCKV010000335">
    <property type="protein sequence ID" value="KAG5641336.1"/>
    <property type="molecule type" value="Genomic_DNA"/>
</dbReference>
<dbReference type="Proteomes" id="UP000775547">
    <property type="component" value="Unassembled WGS sequence"/>
</dbReference>
<name>A0A9P7K7J0_9AGAR</name>
<dbReference type="AlphaFoldDB" id="A0A9P7K7J0"/>
<evidence type="ECO:0000313" key="2">
    <source>
        <dbReference type="EMBL" id="KAG5641336.1"/>
    </source>
</evidence>
<accession>A0A9P7K7J0</accession>
<protein>
    <recommendedName>
        <fullName evidence="1">DUF6532 domain-containing protein</fullName>
    </recommendedName>
</protein>
<evidence type="ECO:0000259" key="1">
    <source>
        <dbReference type="Pfam" id="PF20149"/>
    </source>
</evidence>
<organism evidence="2 3">
    <name type="scientific">Asterophora parasitica</name>
    <dbReference type="NCBI Taxonomy" id="117018"/>
    <lineage>
        <taxon>Eukaryota</taxon>
        <taxon>Fungi</taxon>
        <taxon>Dikarya</taxon>
        <taxon>Basidiomycota</taxon>
        <taxon>Agaricomycotina</taxon>
        <taxon>Agaricomycetes</taxon>
        <taxon>Agaricomycetidae</taxon>
        <taxon>Agaricales</taxon>
        <taxon>Tricholomatineae</taxon>
        <taxon>Lyophyllaceae</taxon>
        <taxon>Asterophora</taxon>
    </lineage>
</organism>
<dbReference type="Pfam" id="PF20149">
    <property type="entry name" value="DUF6532"/>
    <property type="match status" value="1"/>
</dbReference>
<sequence length="224" mass="24914">MDRADISVLLPPLQALVKAAIQEVIGDALFIDTLSNFQCGAEKIALPKVETSYNLSGCGTAVERRNKAKGLEDSGDYFYPRNQAGLILRTQPFWHQIIVSTINEYIFSGTRGPIAAKQADCFNSSITTGSESWELEAPLLYVWALINDWNMGYLKKSEFNADEFEDVYRGHELFLKTLCDGHPAKYHRLMADLYKQVSNSNLGHSATVVANNSLAILDIDGMDE</sequence>
<dbReference type="OrthoDB" id="3225557at2759"/>
<reference evidence="2" key="1">
    <citation type="submission" date="2020-07" db="EMBL/GenBank/DDBJ databases">
        <authorList>
            <person name="Nieuwenhuis M."/>
            <person name="Van De Peppel L.J.J."/>
        </authorList>
    </citation>
    <scope>NUCLEOTIDE SEQUENCE</scope>
    <source>
        <strain evidence="2">AP01</strain>
        <tissue evidence="2">Mycelium</tissue>
    </source>
</reference>
<evidence type="ECO:0000313" key="3">
    <source>
        <dbReference type="Proteomes" id="UP000775547"/>
    </source>
</evidence>
<keyword evidence="3" id="KW-1185">Reference proteome</keyword>
<feature type="domain" description="DUF6532" evidence="1">
    <location>
        <begin position="31"/>
        <end position="177"/>
    </location>
</feature>
<reference evidence="2" key="2">
    <citation type="submission" date="2021-10" db="EMBL/GenBank/DDBJ databases">
        <title>Phylogenomics reveals ancestral predisposition of the termite-cultivated fungus Termitomyces towards a domesticated lifestyle.</title>
        <authorList>
            <person name="Auxier B."/>
            <person name="Grum-Grzhimaylo A."/>
            <person name="Cardenas M.E."/>
            <person name="Lodge J.D."/>
            <person name="Laessoe T."/>
            <person name="Pedersen O."/>
            <person name="Smith M.E."/>
            <person name="Kuyper T.W."/>
            <person name="Franco-Molano E.A."/>
            <person name="Baroni T.J."/>
            <person name="Aanen D.K."/>
        </authorList>
    </citation>
    <scope>NUCLEOTIDE SEQUENCE</scope>
    <source>
        <strain evidence="2">AP01</strain>
        <tissue evidence="2">Mycelium</tissue>
    </source>
</reference>
<dbReference type="InterPro" id="IPR045341">
    <property type="entry name" value="DUF6532"/>
</dbReference>
<gene>
    <name evidence="2" type="ORF">DXG03_005480</name>
</gene>
<proteinExistence type="predicted"/>